<sequence>MREGAAVERRRRIGAYGLCRDGDRVLLARGSGTSAFPGLWQVPGGGVEHGEDPAAAVLREFAEETGLTVEVTGLRAVLADVARLAGDDGPVAEHTDRIIYDVARPGGVPAADPDAQPPHVDPDGGSDAVAWFGPGELAGLALMPFTAELLGRPVDPLPEGARVPRAGAPARSASVDRRQRFAAYGLATDPAGRILLARIADGFPGAGRWHLPGGGTDHGEQPASALLRELVEETGQLGRVTALLHVSHRHNTSEFGPEGRALDWHGVRAIYRVLVDAPTEAKVTEAAGGSTASAGWFPPAEAAVLPRTEVVDTALSLLVP</sequence>
<dbReference type="SUPFAM" id="SSF55811">
    <property type="entry name" value="Nudix"/>
    <property type="match status" value="2"/>
</dbReference>
<dbReference type="InterPro" id="IPR015797">
    <property type="entry name" value="NUDIX_hydrolase-like_dom_sf"/>
</dbReference>
<feature type="domain" description="Nudix hydrolase" evidence="5">
    <location>
        <begin position="176"/>
        <end position="319"/>
    </location>
</feature>
<gene>
    <name evidence="6" type="ORF">ACFP2T_25475</name>
</gene>
<feature type="domain" description="Nudix hydrolase" evidence="5">
    <location>
        <begin position="8"/>
        <end position="155"/>
    </location>
</feature>
<name>A0ABW1KCN7_9ACTN</name>
<evidence type="ECO:0000256" key="2">
    <source>
        <dbReference type="ARBA" id="ARBA00005582"/>
    </source>
</evidence>
<proteinExistence type="inferred from homology"/>
<dbReference type="CDD" id="cd02883">
    <property type="entry name" value="NUDIX_Hydrolase"/>
    <property type="match status" value="2"/>
</dbReference>
<evidence type="ECO:0000259" key="5">
    <source>
        <dbReference type="PROSITE" id="PS51462"/>
    </source>
</evidence>
<keyword evidence="3 4" id="KW-0378">Hydrolase</keyword>
<reference evidence="7" key="1">
    <citation type="journal article" date="2019" name="Int. J. Syst. Evol. Microbiol.">
        <title>The Global Catalogue of Microorganisms (GCM) 10K type strain sequencing project: providing services to taxonomists for standard genome sequencing and annotation.</title>
        <authorList>
            <consortium name="The Broad Institute Genomics Platform"/>
            <consortium name="The Broad Institute Genome Sequencing Center for Infectious Disease"/>
            <person name="Wu L."/>
            <person name="Ma J."/>
        </authorList>
    </citation>
    <scope>NUCLEOTIDE SEQUENCE [LARGE SCALE GENOMIC DNA]</scope>
    <source>
        <strain evidence="7">ZS-35-S2</strain>
    </source>
</reference>
<dbReference type="PROSITE" id="PS00893">
    <property type="entry name" value="NUDIX_BOX"/>
    <property type="match status" value="2"/>
</dbReference>
<dbReference type="EMBL" id="JBHSPR010000020">
    <property type="protein sequence ID" value="MFC6019547.1"/>
    <property type="molecule type" value="Genomic_DNA"/>
</dbReference>
<evidence type="ECO:0000313" key="7">
    <source>
        <dbReference type="Proteomes" id="UP001596203"/>
    </source>
</evidence>
<dbReference type="PRINTS" id="PR00502">
    <property type="entry name" value="NUDIXFAMILY"/>
</dbReference>
<dbReference type="RefSeq" id="WP_377425603.1">
    <property type="nucleotide sequence ID" value="NZ_JBHSPR010000020.1"/>
</dbReference>
<dbReference type="GO" id="GO:0016787">
    <property type="term" value="F:hydrolase activity"/>
    <property type="evidence" value="ECO:0007669"/>
    <property type="project" value="UniProtKB-KW"/>
</dbReference>
<comment type="caution">
    <text evidence="6">The sequence shown here is derived from an EMBL/GenBank/DDBJ whole genome shotgun (WGS) entry which is preliminary data.</text>
</comment>
<comment type="similarity">
    <text evidence="2 4">Belongs to the Nudix hydrolase family.</text>
</comment>
<evidence type="ECO:0000256" key="3">
    <source>
        <dbReference type="ARBA" id="ARBA00022801"/>
    </source>
</evidence>
<dbReference type="PROSITE" id="PS51462">
    <property type="entry name" value="NUDIX"/>
    <property type="match status" value="2"/>
</dbReference>
<dbReference type="PANTHER" id="PTHR43046:SF2">
    <property type="entry name" value="8-OXO-DGTP DIPHOSPHATASE-RELATED"/>
    <property type="match status" value="1"/>
</dbReference>
<evidence type="ECO:0000256" key="4">
    <source>
        <dbReference type="RuleBase" id="RU003476"/>
    </source>
</evidence>
<dbReference type="Gene3D" id="3.90.79.10">
    <property type="entry name" value="Nucleoside Triphosphate Pyrophosphohydrolase"/>
    <property type="match status" value="2"/>
</dbReference>
<dbReference type="InterPro" id="IPR000086">
    <property type="entry name" value="NUDIX_hydrolase_dom"/>
</dbReference>
<dbReference type="InterPro" id="IPR020084">
    <property type="entry name" value="NUDIX_hydrolase_CS"/>
</dbReference>
<dbReference type="Pfam" id="PF00293">
    <property type="entry name" value="NUDIX"/>
    <property type="match status" value="2"/>
</dbReference>
<keyword evidence="7" id="KW-1185">Reference proteome</keyword>
<dbReference type="Proteomes" id="UP001596203">
    <property type="component" value="Unassembled WGS sequence"/>
</dbReference>
<evidence type="ECO:0000313" key="6">
    <source>
        <dbReference type="EMBL" id="MFC6019547.1"/>
    </source>
</evidence>
<dbReference type="PANTHER" id="PTHR43046">
    <property type="entry name" value="GDP-MANNOSE MANNOSYL HYDROLASE"/>
    <property type="match status" value="1"/>
</dbReference>
<comment type="cofactor">
    <cofactor evidence="1">
        <name>Mg(2+)</name>
        <dbReference type="ChEBI" id="CHEBI:18420"/>
    </cofactor>
</comment>
<accession>A0ABW1KCN7</accession>
<evidence type="ECO:0000256" key="1">
    <source>
        <dbReference type="ARBA" id="ARBA00001946"/>
    </source>
</evidence>
<organism evidence="6 7">
    <name type="scientific">Plantactinospora solaniradicis</name>
    <dbReference type="NCBI Taxonomy" id="1723736"/>
    <lineage>
        <taxon>Bacteria</taxon>
        <taxon>Bacillati</taxon>
        <taxon>Actinomycetota</taxon>
        <taxon>Actinomycetes</taxon>
        <taxon>Micromonosporales</taxon>
        <taxon>Micromonosporaceae</taxon>
        <taxon>Plantactinospora</taxon>
    </lineage>
</organism>
<protein>
    <submittedName>
        <fullName evidence="6">NUDIX hydrolase</fullName>
    </submittedName>
</protein>
<dbReference type="InterPro" id="IPR020476">
    <property type="entry name" value="Nudix_hydrolase"/>
</dbReference>